<name>A0A3S3SDM5_9FLAO</name>
<dbReference type="EMBL" id="SBII01000009">
    <property type="protein sequence ID" value="RWW98818.1"/>
    <property type="molecule type" value="Genomic_DNA"/>
</dbReference>
<dbReference type="OrthoDB" id="1352409at2"/>
<protein>
    <submittedName>
        <fullName evidence="4">T9SS type A sorting domain-containing protein</fullName>
    </submittedName>
</protein>
<evidence type="ECO:0000313" key="5">
    <source>
        <dbReference type="Proteomes" id="UP000287527"/>
    </source>
</evidence>
<evidence type="ECO:0000313" key="4">
    <source>
        <dbReference type="EMBL" id="RWW98818.1"/>
    </source>
</evidence>
<accession>A0A3S3SDM5</accession>
<dbReference type="Proteomes" id="UP000287527">
    <property type="component" value="Unassembled WGS sequence"/>
</dbReference>
<keyword evidence="5" id="KW-1185">Reference proteome</keyword>
<dbReference type="NCBIfam" id="NF045639">
    <property type="entry name" value="GCX_COOH"/>
    <property type="match status" value="1"/>
</dbReference>
<dbReference type="Pfam" id="PF18962">
    <property type="entry name" value="Por_Secre_tail"/>
    <property type="match status" value="1"/>
</dbReference>
<dbReference type="InterPro" id="IPR026444">
    <property type="entry name" value="Secre_tail"/>
</dbReference>
<gene>
    <name evidence="4" type="ORF">EPI11_12895</name>
</gene>
<dbReference type="InterPro" id="IPR055015">
    <property type="entry name" value="GCX_COOH"/>
</dbReference>
<dbReference type="NCBIfam" id="TIGR04183">
    <property type="entry name" value="Por_Secre_tail"/>
    <property type="match status" value="1"/>
</dbReference>
<feature type="domain" description="Secretion system C-terminal sorting" evidence="3">
    <location>
        <begin position="110"/>
        <end position="181"/>
    </location>
</feature>
<comment type="caution">
    <text evidence="4">The sequence shown here is derived from an EMBL/GenBank/DDBJ whole genome shotgun (WGS) entry which is preliminary data.</text>
</comment>
<evidence type="ECO:0000256" key="1">
    <source>
        <dbReference type="ARBA" id="ARBA00022729"/>
    </source>
</evidence>
<sequence>MRKYILFFALSLGSMHLHAQGCVPNLTLTTPETSTPVLHQASNTVVASSNYGVSSGYNATLRAGTLVELKSNTHIKSGSLFLAKIGACTKAKNSEQGMSDELSEDVALTIYPNPVRSFLTVSIDKMEMSKITVSNLEGKVITTYDAKKQTSLQLNFENYTPGVYTIIVETVDGSVFREKIIKN</sequence>
<keyword evidence="1 2" id="KW-0732">Signal</keyword>
<feature type="signal peptide" evidence="2">
    <location>
        <begin position="1"/>
        <end position="19"/>
    </location>
</feature>
<dbReference type="RefSeq" id="WP_128390394.1">
    <property type="nucleotide sequence ID" value="NZ_SBII01000009.1"/>
</dbReference>
<organism evidence="4 5">
    <name type="scientific">Flavobacterium cerinum</name>
    <dbReference type="NCBI Taxonomy" id="2502784"/>
    <lineage>
        <taxon>Bacteria</taxon>
        <taxon>Pseudomonadati</taxon>
        <taxon>Bacteroidota</taxon>
        <taxon>Flavobacteriia</taxon>
        <taxon>Flavobacteriales</taxon>
        <taxon>Flavobacteriaceae</taxon>
        <taxon>Flavobacterium</taxon>
    </lineage>
</organism>
<reference evidence="4 5" key="1">
    <citation type="submission" date="2019-01" db="EMBL/GenBank/DDBJ databases">
        <title>Flavobacterium sp. nov.,isolated from freshwater.</title>
        <authorList>
            <person name="Zhang R."/>
            <person name="Du Z.-J."/>
        </authorList>
    </citation>
    <scope>NUCLEOTIDE SEQUENCE [LARGE SCALE GENOMIC DNA]</scope>
    <source>
        <strain evidence="4 5">1E403</strain>
    </source>
</reference>
<feature type="chain" id="PRO_5018623468" evidence="2">
    <location>
        <begin position="20"/>
        <end position="183"/>
    </location>
</feature>
<proteinExistence type="predicted"/>
<dbReference type="AlphaFoldDB" id="A0A3S3SDM5"/>
<evidence type="ECO:0000259" key="3">
    <source>
        <dbReference type="Pfam" id="PF18962"/>
    </source>
</evidence>
<evidence type="ECO:0000256" key="2">
    <source>
        <dbReference type="SAM" id="SignalP"/>
    </source>
</evidence>